<feature type="region of interest" description="Disordered" evidence="4">
    <location>
        <begin position="1"/>
        <end position="29"/>
    </location>
</feature>
<dbReference type="GO" id="GO:0016705">
    <property type="term" value="F:oxidoreductase activity, acting on paired donors, with incorporation or reduction of molecular oxygen"/>
    <property type="evidence" value="ECO:0007669"/>
    <property type="project" value="InterPro"/>
</dbReference>
<protein>
    <submittedName>
        <fullName evidence="5">Uncharacterized protein</fullName>
    </submittedName>
</protein>
<feature type="binding site" description="axial binding residue" evidence="2">
    <location>
        <position position="102"/>
    </location>
    <ligand>
        <name>heme</name>
        <dbReference type="ChEBI" id="CHEBI:30413"/>
    </ligand>
    <ligandPart>
        <name>Fe</name>
        <dbReference type="ChEBI" id="CHEBI:18248"/>
    </ligandPart>
</feature>
<reference evidence="5 6" key="1">
    <citation type="submission" date="2016-12" db="EMBL/GenBank/DDBJ databases">
        <title>The new phylogeny of genus Mycobacterium.</title>
        <authorList>
            <person name="Tortoli E."/>
            <person name="Trovato A."/>
            <person name="Cirillo D.M."/>
        </authorList>
    </citation>
    <scope>NUCLEOTIDE SEQUENCE [LARGE SCALE GENOMIC DNA]</scope>
    <source>
        <strain evidence="5 6">DSM 45130</strain>
    </source>
</reference>
<comment type="cofactor">
    <cofactor evidence="2">
        <name>heme</name>
        <dbReference type="ChEBI" id="CHEBI:30413"/>
    </cofactor>
</comment>
<dbReference type="GO" id="GO:0004497">
    <property type="term" value="F:monooxygenase activity"/>
    <property type="evidence" value="ECO:0007669"/>
    <property type="project" value="UniProtKB-KW"/>
</dbReference>
<dbReference type="RefSeq" id="WP_407663632.1">
    <property type="nucleotide sequence ID" value="NZ_AP022618.1"/>
</dbReference>
<dbReference type="InterPro" id="IPR036396">
    <property type="entry name" value="Cyt_P450_sf"/>
</dbReference>
<evidence type="ECO:0000256" key="4">
    <source>
        <dbReference type="SAM" id="MobiDB-lite"/>
    </source>
</evidence>
<evidence type="ECO:0000256" key="1">
    <source>
        <dbReference type="ARBA" id="ARBA00010617"/>
    </source>
</evidence>
<evidence type="ECO:0000313" key="6">
    <source>
        <dbReference type="Proteomes" id="UP000192801"/>
    </source>
</evidence>
<keyword evidence="3" id="KW-0503">Monooxygenase</keyword>
<keyword evidence="6" id="KW-1185">Reference proteome</keyword>
<dbReference type="GO" id="GO:0020037">
    <property type="term" value="F:heme binding"/>
    <property type="evidence" value="ECO:0007669"/>
    <property type="project" value="InterPro"/>
</dbReference>
<dbReference type="GO" id="GO:0005506">
    <property type="term" value="F:iron ion binding"/>
    <property type="evidence" value="ECO:0007669"/>
    <property type="project" value="InterPro"/>
</dbReference>
<accession>A0A1X0DIJ9</accession>
<gene>
    <name evidence="5" type="ORF">BST26_06040</name>
</gene>
<dbReference type="AlphaFoldDB" id="A0A1X0DIJ9"/>
<evidence type="ECO:0000313" key="5">
    <source>
        <dbReference type="EMBL" id="ORA72185.1"/>
    </source>
</evidence>
<feature type="compositionally biased region" description="Basic residues" evidence="4">
    <location>
        <begin position="16"/>
        <end position="25"/>
    </location>
</feature>
<evidence type="ECO:0000256" key="2">
    <source>
        <dbReference type="PIRSR" id="PIRSR602401-1"/>
    </source>
</evidence>
<comment type="similarity">
    <text evidence="1 3">Belongs to the cytochrome P450 family.</text>
</comment>
<dbReference type="InterPro" id="IPR002401">
    <property type="entry name" value="Cyt_P450_E_grp-I"/>
</dbReference>
<dbReference type="PANTHER" id="PTHR24291">
    <property type="entry name" value="CYTOCHROME P450 FAMILY 4"/>
    <property type="match status" value="1"/>
</dbReference>
<dbReference type="STRING" id="444597.BST26_06040"/>
<dbReference type="PANTHER" id="PTHR24291:SF183">
    <property type="entry name" value="CYTOCHROME P450 97B3, CHLOROPLASTIC"/>
    <property type="match status" value="1"/>
</dbReference>
<evidence type="ECO:0000256" key="3">
    <source>
        <dbReference type="RuleBase" id="RU000461"/>
    </source>
</evidence>
<keyword evidence="2 3" id="KW-0408">Iron</keyword>
<keyword evidence="2 3" id="KW-0349">Heme</keyword>
<organism evidence="5 6">
    <name type="scientific">Mycolicibacterium insubricum</name>
    <dbReference type="NCBI Taxonomy" id="444597"/>
    <lineage>
        <taxon>Bacteria</taxon>
        <taxon>Bacillati</taxon>
        <taxon>Actinomycetota</taxon>
        <taxon>Actinomycetes</taxon>
        <taxon>Mycobacteriales</taxon>
        <taxon>Mycobacteriaceae</taxon>
        <taxon>Mycolicibacterium</taxon>
    </lineage>
</organism>
<dbReference type="InterPro" id="IPR050196">
    <property type="entry name" value="Cytochrome_P450_Monoox"/>
</dbReference>
<dbReference type="InterPro" id="IPR001128">
    <property type="entry name" value="Cyt_P450"/>
</dbReference>
<keyword evidence="2 3" id="KW-0479">Metal-binding</keyword>
<name>A0A1X0DIJ9_9MYCO</name>
<dbReference type="Gene3D" id="1.10.630.10">
    <property type="entry name" value="Cytochrome P450"/>
    <property type="match status" value="1"/>
</dbReference>
<dbReference type="InterPro" id="IPR017972">
    <property type="entry name" value="Cyt_P450_CS"/>
</dbReference>
<dbReference type="SUPFAM" id="SSF48264">
    <property type="entry name" value="Cytochrome P450"/>
    <property type="match status" value="1"/>
</dbReference>
<sequence>MPGGDATRAGPVGARCRPRRPRRGTGRFDAGGAYLPDGARLPVDGYRIPAGTLLIYGIYAVQRDPALWERAEEFDPQRFLGPGARAYDRWQYIPFGAGPRSCIGDHFAMLEATLALATIVRRVELTSGEDDFPLALPFTMVAGAPIPTGCRRRAAA</sequence>
<dbReference type="PROSITE" id="PS00086">
    <property type="entry name" value="CYTOCHROME_P450"/>
    <property type="match status" value="1"/>
</dbReference>
<dbReference type="EMBL" id="MVHS01000009">
    <property type="protein sequence ID" value="ORA72185.1"/>
    <property type="molecule type" value="Genomic_DNA"/>
</dbReference>
<comment type="caution">
    <text evidence="5">The sequence shown here is derived from an EMBL/GenBank/DDBJ whole genome shotgun (WGS) entry which is preliminary data.</text>
</comment>
<keyword evidence="3" id="KW-0560">Oxidoreductase</keyword>
<dbReference type="PRINTS" id="PR00463">
    <property type="entry name" value="EP450I"/>
</dbReference>
<dbReference type="Proteomes" id="UP000192801">
    <property type="component" value="Unassembled WGS sequence"/>
</dbReference>
<proteinExistence type="inferred from homology"/>
<dbReference type="Pfam" id="PF00067">
    <property type="entry name" value="p450"/>
    <property type="match status" value="1"/>
</dbReference>